<gene>
    <name evidence="2" type="ORF">GALL_280000</name>
</gene>
<dbReference type="AlphaFoldDB" id="A0A1J5R3S5"/>
<evidence type="ECO:0000256" key="1">
    <source>
        <dbReference type="SAM" id="MobiDB-lite"/>
    </source>
</evidence>
<comment type="caution">
    <text evidence="2">The sequence shown here is derived from an EMBL/GenBank/DDBJ whole genome shotgun (WGS) entry which is preliminary data.</text>
</comment>
<accession>A0A1J5R3S5</accession>
<reference evidence="2" key="1">
    <citation type="submission" date="2016-10" db="EMBL/GenBank/DDBJ databases">
        <title>Sequence of Gallionella enrichment culture.</title>
        <authorList>
            <person name="Poehlein A."/>
            <person name="Muehling M."/>
            <person name="Daniel R."/>
        </authorList>
    </citation>
    <scope>NUCLEOTIDE SEQUENCE</scope>
</reference>
<evidence type="ECO:0000313" key="2">
    <source>
        <dbReference type="EMBL" id="OIQ90090.1"/>
    </source>
</evidence>
<protein>
    <submittedName>
        <fullName evidence="2">Uncharacterized protein</fullName>
    </submittedName>
</protein>
<proteinExistence type="predicted"/>
<dbReference type="EMBL" id="MLJW01000304">
    <property type="protein sequence ID" value="OIQ90090.1"/>
    <property type="molecule type" value="Genomic_DNA"/>
</dbReference>
<sequence length="49" mass="5161">MNTAFPPTPFPRKGVTTVQPLTRLPNNEPLPPWGPARGLPSGRGPAEAA</sequence>
<feature type="region of interest" description="Disordered" evidence="1">
    <location>
        <begin position="1"/>
        <end position="49"/>
    </location>
</feature>
<name>A0A1J5R3S5_9ZZZZ</name>
<feature type="compositionally biased region" description="Pro residues" evidence="1">
    <location>
        <begin position="1"/>
        <end position="10"/>
    </location>
</feature>
<organism evidence="2">
    <name type="scientific">mine drainage metagenome</name>
    <dbReference type="NCBI Taxonomy" id="410659"/>
    <lineage>
        <taxon>unclassified sequences</taxon>
        <taxon>metagenomes</taxon>
        <taxon>ecological metagenomes</taxon>
    </lineage>
</organism>